<sequence>MEFPGMSNPSKLSDDDVNRIAEAIVEKAREGVGIRDVIIGSAMGKGAIPLYGRETRKEPCSCCLIDPEGPNAPENRMCTTKGAIGTLKDSEERNWCSEIKIVSDGRCARARAISEAARVCKEKHPYDTEAFFRCYIPAFSQATRGSNPDTGTSIIDLRGDYDEIAHVREGILYRKGNIVQVWWDKWGKETWTAPGEEQAKENFNA</sequence>
<accession>X1HVG8</accession>
<comment type="caution">
    <text evidence="1">The sequence shown here is derived from an EMBL/GenBank/DDBJ whole genome shotgun (WGS) entry which is preliminary data.</text>
</comment>
<gene>
    <name evidence="1" type="ORF">S03H2_29121</name>
</gene>
<organism evidence="1">
    <name type="scientific">marine sediment metagenome</name>
    <dbReference type="NCBI Taxonomy" id="412755"/>
    <lineage>
        <taxon>unclassified sequences</taxon>
        <taxon>metagenomes</taxon>
        <taxon>ecological metagenomes</taxon>
    </lineage>
</organism>
<reference evidence="1" key="1">
    <citation type="journal article" date="2014" name="Front. Microbiol.">
        <title>High frequency of phylogenetically diverse reductive dehalogenase-homologous genes in deep subseafloor sedimentary metagenomes.</title>
        <authorList>
            <person name="Kawai M."/>
            <person name="Futagami T."/>
            <person name="Toyoda A."/>
            <person name="Takaki Y."/>
            <person name="Nishi S."/>
            <person name="Hori S."/>
            <person name="Arai W."/>
            <person name="Tsubouchi T."/>
            <person name="Morono Y."/>
            <person name="Uchiyama I."/>
            <person name="Ito T."/>
            <person name="Fujiyama A."/>
            <person name="Inagaki F."/>
            <person name="Takami H."/>
        </authorList>
    </citation>
    <scope>NUCLEOTIDE SEQUENCE</scope>
    <source>
        <strain evidence="1">Expedition CK06-06</strain>
    </source>
</reference>
<evidence type="ECO:0000313" key="1">
    <source>
        <dbReference type="EMBL" id="GAH61055.1"/>
    </source>
</evidence>
<protein>
    <submittedName>
        <fullName evidence="1">Uncharacterized protein</fullName>
    </submittedName>
</protein>
<proteinExistence type="predicted"/>
<dbReference type="EMBL" id="BARU01017563">
    <property type="protein sequence ID" value="GAH61055.1"/>
    <property type="molecule type" value="Genomic_DNA"/>
</dbReference>
<feature type="non-terminal residue" evidence="1">
    <location>
        <position position="205"/>
    </location>
</feature>
<dbReference type="AlphaFoldDB" id="X1HVG8"/>
<name>X1HVG8_9ZZZZ</name>